<dbReference type="AlphaFoldDB" id="A0A813IYF0"/>
<gene>
    <name evidence="7" type="ORF">PGLA2088_LOCUS14449</name>
</gene>
<evidence type="ECO:0000256" key="2">
    <source>
        <dbReference type="ARBA" id="ARBA00012759"/>
    </source>
</evidence>
<evidence type="ECO:0000256" key="3">
    <source>
        <dbReference type="ARBA" id="ARBA00022670"/>
    </source>
</evidence>
<dbReference type="GO" id="GO:0004843">
    <property type="term" value="F:cysteine-type deubiquitinase activity"/>
    <property type="evidence" value="ECO:0007669"/>
    <property type="project" value="UniProtKB-EC"/>
</dbReference>
<keyword evidence="6" id="KW-0788">Thiol protease</keyword>
<accession>A0A813IYF0</accession>
<evidence type="ECO:0000256" key="1">
    <source>
        <dbReference type="ARBA" id="ARBA00000707"/>
    </source>
</evidence>
<comment type="caution">
    <text evidence="7">The sequence shown here is derived from an EMBL/GenBank/DDBJ whole genome shotgun (WGS) entry which is preliminary data.</text>
</comment>
<organism evidence="7 8">
    <name type="scientific">Polarella glacialis</name>
    <name type="common">Dinoflagellate</name>
    <dbReference type="NCBI Taxonomy" id="89957"/>
    <lineage>
        <taxon>Eukaryota</taxon>
        <taxon>Sar</taxon>
        <taxon>Alveolata</taxon>
        <taxon>Dinophyceae</taxon>
        <taxon>Suessiales</taxon>
        <taxon>Suessiaceae</taxon>
        <taxon>Polarella</taxon>
    </lineage>
</organism>
<dbReference type="GO" id="GO:0071947">
    <property type="term" value="P:protein deubiquitination involved in ubiquitin-dependent protein catabolic process"/>
    <property type="evidence" value="ECO:0007669"/>
    <property type="project" value="TreeGrafter"/>
</dbReference>
<name>A0A813IYF0_POLGL</name>
<feature type="non-terminal residue" evidence="7">
    <location>
        <position position="1"/>
    </location>
</feature>
<protein>
    <recommendedName>
        <fullName evidence="2">ubiquitinyl hydrolase 1</fullName>
        <ecNumber evidence="2">3.4.19.12</ecNumber>
    </recommendedName>
</protein>
<dbReference type="PANTHER" id="PTHR13367">
    <property type="entry name" value="UBIQUITIN THIOESTERASE"/>
    <property type="match status" value="1"/>
</dbReference>
<dbReference type="EC" id="3.4.19.12" evidence="2"/>
<keyword evidence="5" id="KW-0378">Hydrolase</keyword>
<dbReference type="InterPro" id="IPR051346">
    <property type="entry name" value="OTU_Deubiquitinase"/>
</dbReference>
<evidence type="ECO:0000256" key="4">
    <source>
        <dbReference type="ARBA" id="ARBA00022786"/>
    </source>
</evidence>
<evidence type="ECO:0000313" key="8">
    <source>
        <dbReference type="Proteomes" id="UP000626109"/>
    </source>
</evidence>
<comment type="catalytic activity">
    <reaction evidence="1">
        <text>Thiol-dependent hydrolysis of ester, thioester, amide, peptide and isopeptide bonds formed by the C-terminal Gly of ubiquitin (a 76-residue protein attached to proteins as an intracellular targeting signal).</text>
        <dbReference type="EC" id="3.4.19.12"/>
    </reaction>
</comment>
<feature type="non-terminal residue" evidence="7">
    <location>
        <position position="410"/>
    </location>
</feature>
<evidence type="ECO:0000256" key="5">
    <source>
        <dbReference type="ARBA" id="ARBA00022801"/>
    </source>
</evidence>
<dbReference type="GO" id="GO:0005737">
    <property type="term" value="C:cytoplasm"/>
    <property type="evidence" value="ECO:0007669"/>
    <property type="project" value="TreeGrafter"/>
</dbReference>
<dbReference type="GO" id="GO:0005634">
    <property type="term" value="C:nucleus"/>
    <property type="evidence" value="ECO:0007669"/>
    <property type="project" value="TreeGrafter"/>
</dbReference>
<dbReference type="GO" id="GO:0070530">
    <property type="term" value="F:K63-linked polyubiquitin modification-dependent protein binding"/>
    <property type="evidence" value="ECO:0007669"/>
    <property type="project" value="TreeGrafter"/>
</dbReference>
<proteinExistence type="predicted"/>
<dbReference type="EMBL" id="CAJNNW010017637">
    <property type="protein sequence ID" value="CAE8661276.1"/>
    <property type="molecule type" value="Genomic_DNA"/>
</dbReference>
<dbReference type="PANTHER" id="PTHR13367:SF28">
    <property type="entry name" value="UBIQUITIN THIOESTERASE ZRANB1"/>
    <property type="match status" value="1"/>
</dbReference>
<keyword evidence="4" id="KW-0833">Ubl conjugation pathway</keyword>
<reference evidence="7" key="1">
    <citation type="submission" date="2021-02" db="EMBL/GenBank/DDBJ databases">
        <authorList>
            <person name="Dougan E. K."/>
            <person name="Rhodes N."/>
            <person name="Thang M."/>
            <person name="Chan C."/>
        </authorList>
    </citation>
    <scope>NUCLEOTIDE SEQUENCE</scope>
</reference>
<sequence length="410" mass="46087">ALARFSLIARLMTQLLPMPLPVHHPHKAARCFWMQEMKQETKADLMRHLYLIARHFAAVCFTLRDALLRRPLTGPLHGSLASLHYAGLAEGPTAAFGIDPGMFRESSETLLLVAPEYQALRSLVLDYFDSIRQQLRADHVIFAFDQEMSCSEGDFAFVEQIGLCLGLDGARREAPLLLSGERPELLELFPELAWFRDVVFLWKMLLLPACDCPAQRNWRLSDSLLTWRWERERFEVRGFGAKLSPELASGARTSRGFLHGVLRWFDQYQSENKTLSQADPSVLAGPGCDVKTEDDVLFLKQLPSFNGALGPADSELLLTYLTAPYLRIPLLLGFFTDRHRVSLLREPQLQAVLDAAMFEPGPWQSPRAASAPAPEAVPAADRRHLSTPVGLLFNELMRSPKPVLEAMLCL</sequence>
<evidence type="ECO:0000313" key="7">
    <source>
        <dbReference type="EMBL" id="CAE8661276.1"/>
    </source>
</evidence>
<dbReference type="Proteomes" id="UP000626109">
    <property type="component" value="Unassembled WGS sequence"/>
</dbReference>
<evidence type="ECO:0000256" key="6">
    <source>
        <dbReference type="ARBA" id="ARBA00022807"/>
    </source>
</evidence>
<keyword evidence="3" id="KW-0645">Protease</keyword>